<dbReference type="RefSeq" id="WP_344531597.1">
    <property type="nucleotide sequence ID" value="NZ_BAAAPE010000013.1"/>
</dbReference>
<evidence type="ECO:0000313" key="4">
    <source>
        <dbReference type="Proteomes" id="UP001500016"/>
    </source>
</evidence>
<dbReference type="PANTHER" id="PTHR30466:SF1">
    <property type="entry name" value="FMN REDUCTASE (NADH) RUTF"/>
    <property type="match status" value="1"/>
</dbReference>
<evidence type="ECO:0000259" key="2">
    <source>
        <dbReference type="SMART" id="SM00903"/>
    </source>
</evidence>
<evidence type="ECO:0000256" key="1">
    <source>
        <dbReference type="ARBA" id="ARBA00023002"/>
    </source>
</evidence>
<dbReference type="SMART" id="SM00903">
    <property type="entry name" value="Flavin_Reduct"/>
    <property type="match status" value="1"/>
</dbReference>
<dbReference type="InterPro" id="IPR050268">
    <property type="entry name" value="NADH-dep_flavin_reductase"/>
</dbReference>
<name>A0ABP5HXB2_9ACTN</name>
<dbReference type="PANTHER" id="PTHR30466">
    <property type="entry name" value="FLAVIN REDUCTASE"/>
    <property type="match status" value="1"/>
</dbReference>
<evidence type="ECO:0000313" key="3">
    <source>
        <dbReference type="EMBL" id="GAA2087676.1"/>
    </source>
</evidence>
<dbReference type="InterPro" id="IPR002563">
    <property type="entry name" value="Flavin_Rdtase-like_dom"/>
</dbReference>
<feature type="domain" description="Flavin reductase like" evidence="2">
    <location>
        <begin position="53"/>
        <end position="200"/>
    </location>
</feature>
<sequence>MVTGPVECVAGAPELACAAAVDGAAAEGIPVDGAGGVPVDGAGASAERFRDVMRHFPTGVTVLTTTGPEGPHGMTANAVMSVSLDPPTLLVAIHRRARTHAIVRAVPTFTVNILAADQRDHAELFARTDPEEDPFLCAGWAPSPVTGNPVLDRSLAVLDCRVERRLAVADHTLVVGSVVGTSVGRPDAGPMVFARREFCEVGHFGGK</sequence>
<dbReference type="Pfam" id="PF01613">
    <property type="entry name" value="Flavin_Reduct"/>
    <property type="match status" value="1"/>
</dbReference>
<proteinExistence type="predicted"/>
<protein>
    <recommendedName>
        <fullName evidence="2">Flavin reductase like domain-containing protein</fullName>
    </recommendedName>
</protein>
<dbReference type="InterPro" id="IPR012349">
    <property type="entry name" value="Split_barrel_FMN-bd"/>
</dbReference>
<accession>A0ABP5HXB2</accession>
<dbReference type="Proteomes" id="UP001500016">
    <property type="component" value="Unassembled WGS sequence"/>
</dbReference>
<keyword evidence="1" id="KW-0560">Oxidoreductase</keyword>
<comment type="caution">
    <text evidence="3">The sequence shown here is derived from an EMBL/GenBank/DDBJ whole genome shotgun (WGS) entry which is preliminary data.</text>
</comment>
<organism evidence="3 4">
    <name type="scientific">Streptomyces albiaxialis</name>
    <dbReference type="NCBI Taxonomy" id="329523"/>
    <lineage>
        <taxon>Bacteria</taxon>
        <taxon>Bacillati</taxon>
        <taxon>Actinomycetota</taxon>
        <taxon>Actinomycetes</taxon>
        <taxon>Kitasatosporales</taxon>
        <taxon>Streptomycetaceae</taxon>
        <taxon>Streptomyces</taxon>
    </lineage>
</organism>
<gene>
    <name evidence="3" type="ORF">GCM10009801_50820</name>
</gene>
<keyword evidence="4" id="KW-1185">Reference proteome</keyword>
<dbReference type="Gene3D" id="2.30.110.10">
    <property type="entry name" value="Electron Transport, Fmn-binding Protein, Chain A"/>
    <property type="match status" value="1"/>
</dbReference>
<dbReference type="SUPFAM" id="SSF50475">
    <property type="entry name" value="FMN-binding split barrel"/>
    <property type="match status" value="1"/>
</dbReference>
<reference evidence="4" key="1">
    <citation type="journal article" date="2019" name="Int. J. Syst. Evol. Microbiol.">
        <title>The Global Catalogue of Microorganisms (GCM) 10K type strain sequencing project: providing services to taxonomists for standard genome sequencing and annotation.</title>
        <authorList>
            <consortium name="The Broad Institute Genomics Platform"/>
            <consortium name="The Broad Institute Genome Sequencing Center for Infectious Disease"/>
            <person name="Wu L."/>
            <person name="Ma J."/>
        </authorList>
    </citation>
    <scope>NUCLEOTIDE SEQUENCE [LARGE SCALE GENOMIC DNA]</scope>
    <source>
        <strain evidence="4">JCM 15478</strain>
    </source>
</reference>
<dbReference type="EMBL" id="BAAAPE010000013">
    <property type="protein sequence ID" value="GAA2087676.1"/>
    <property type="molecule type" value="Genomic_DNA"/>
</dbReference>